<keyword evidence="2" id="KW-0175">Coiled coil</keyword>
<gene>
    <name evidence="3" type="ORF">DC083_04625</name>
</gene>
<dbReference type="AlphaFoldDB" id="A0A2U2AEU6"/>
<keyword evidence="4" id="KW-1185">Reference proteome</keyword>
<name>A0A2U2AEU6_9GAMM</name>
<dbReference type="EMBL" id="QEWQ01000003">
    <property type="protein sequence ID" value="PWD81181.1"/>
    <property type="molecule type" value="Genomic_DNA"/>
</dbReference>
<dbReference type="Proteomes" id="UP000245020">
    <property type="component" value="Unassembled WGS sequence"/>
</dbReference>
<dbReference type="Gene3D" id="3.30.160.880">
    <property type="entry name" value="Cell division protein ZapA protomer, N-terminal domain"/>
    <property type="match status" value="1"/>
</dbReference>
<evidence type="ECO:0000256" key="1">
    <source>
        <dbReference type="ARBA" id="ARBA00010074"/>
    </source>
</evidence>
<evidence type="ECO:0000256" key="2">
    <source>
        <dbReference type="ARBA" id="ARBA00023054"/>
    </source>
</evidence>
<reference evidence="4" key="1">
    <citation type="submission" date="2018-05" db="EMBL/GenBank/DDBJ databases">
        <title>Ignatzschineria dubaiensis sp. nov., isolated from necrotic foot tissues of dromedaries (Camelus dromedarius) and associated maggots in Dubai, United Arab Emirates.</title>
        <authorList>
            <person name="Tsang C.C."/>
            <person name="Tang J.Y.M."/>
            <person name="Fong J.Y.H."/>
            <person name="Kinne J."/>
            <person name="Lee H.H."/>
            <person name="Joseph M."/>
            <person name="Jose S."/>
            <person name="Schuster R.K."/>
            <person name="Tang Y."/>
            <person name="Sivakumar S."/>
            <person name="Chen J.H.K."/>
            <person name="Teng J.L.L."/>
            <person name="Lau S.K.P."/>
            <person name="Wernery U."/>
            <person name="Woo P.C.Y."/>
        </authorList>
    </citation>
    <scope>NUCLEOTIDE SEQUENCE [LARGE SCALE GENOMIC DNA]</scope>
    <source>
        <strain evidence="4">KCTC 22644</strain>
    </source>
</reference>
<protein>
    <submittedName>
        <fullName evidence="3">Uncharacterized protein</fullName>
    </submittedName>
</protein>
<dbReference type="Pfam" id="PF05164">
    <property type="entry name" value="ZapA"/>
    <property type="match status" value="1"/>
</dbReference>
<dbReference type="SUPFAM" id="SSF102829">
    <property type="entry name" value="Cell division protein ZapA-like"/>
    <property type="match status" value="1"/>
</dbReference>
<comment type="similarity">
    <text evidence="1">Belongs to the ZapA family. Type 1 subfamily.</text>
</comment>
<dbReference type="OrthoDB" id="5772359at2"/>
<dbReference type="InterPro" id="IPR042233">
    <property type="entry name" value="Cell_div_ZapA_N"/>
</dbReference>
<comment type="caution">
    <text evidence="3">The sequence shown here is derived from an EMBL/GenBank/DDBJ whole genome shotgun (WGS) entry which is preliminary data.</text>
</comment>
<dbReference type="InterPro" id="IPR007838">
    <property type="entry name" value="Cell_div_ZapA-like"/>
</dbReference>
<dbReference type="RefSeq" id="WP_109189078.1">
    <property type="nucleotide sequence ID" value="NZ_BMYA01000003.1"/>
</dbReference>
<evidence type="ECO:0000313" key="4">
    <source>
        <dbReference type="Proteomes" id="UP000245020"/>
    </source>
</evidence>
<evidence type="ECO:0000313" key="3">
    <source>
        <dbReference type="EMBL" id="PWD81181.1"/>
    </source>
</evidence>
<dbReference type="Gene3D" id="1.20.5.50">
    <property type="match status" value="1"/>
</dbReference>
<organism evidence="3 4">
    <name type="scientific">Ignatzschineria ureiclastica</name>
    <dbReference type="NCBI Taxonomy" id="472582"/>
    <lineage>
        <taxon>Bacteria</taxon>
        <taxon>Pseudomonadati</taxon>
        <taxon>Pseudomonadota</taxon>
        <taxon>Gammaproteobacteria</taxon>
        <taxon>Cardiobacteriales</taxon>
        <taxon>Ignatzschineriaceae</taxon>
        <taxon>Ignatzschineria</taxon>
    </lineage>
</organism>
<proteinExistence type="inferred from homology"/>
<sequence>MSETVVVPIRIANEEYPISSPASEVDVLKESAARLDAEISKLREKGRLSLEKAAVMAGLIIASELIRTEKGLALADFKFREQLMALSKTVDQFQE</sequence>
<dbReference type="InterPro" id="IPR036192">
    <property type="entry name" value="Cell_div_ZapA-like_sf"/>
</dbReference>
<accession>A0A2U2AEU6</accession>